<comment type="caution">
    <text evidence="2">The sequence shown here is derived from an EMBL/GenBank/DDBJ whole genome shotgun (WGS) entry which is preliminary data.</text>
</comment>
<proteinExistence type="predicted"/>
<dbReference type="Proteomes" id="UP000663872">
    <property type="component" value="Unassembled WGS sequence"/>
</dbReference>
<feature type="region of interest" description="Disordered" evidence="1">
    <location>
        <begin position="47"/>
        <end position="69"/>
    </location>
</feature>
<protein>
    <submittedName>
        <fullName evidence="2">Uncharacterized protein</fullName>
    </submittedName>
</protein>
<reference evidence="2" key="1">
    <citation type="submission" date="2021-02" db="EMBL/GenBank/DDBJ databases">
        <authorList>
            <person name="Nowell W R."/>
        </authorList>
    </citation>
    <scope>NUCLEOTIDE SEQUENCE</scope>
</reference>
<gene>
    <name evidence="2" type="ORF">GRG538_LOCUS32946</name>
</gene>
<sequence length="170" mass="19708">MFVELIPTPTPTPKSKNKVRKYSFSISSKTVQSQSIAIKLNSINCKKESSESKRKKTKKTNSRFQKSESFECDKNLQTRTKSISSMLREASEQNSSNFRRQFYQTNRDSIKFSLKGHPHIKITNIRLAHANESVQKDFMKTFKKESSHSPQLVTMAQNQIILEAFFNMDF</sequence>
<dbReference type="EMBL" id="CAJNYT010005843">
    <property type="protein sequence ID" value="CAF3779175.1"/>
    <property type="molecule type" value="Genomic_DNA"/>
</dbReference>
<evidence type="ECO:0000313" key="2">
    <source>
        <dbReference type="EMBL" id="CAF3779175.1"/>
    </source>
</evidence>
<accession>A0A819AL04</accession>
<evidence type="ECO:0000313" key="3">
    <source>
        <dbReference type="Proteomes" id="UP000663872"/>
    </source>
</evidence>
<evidence type="ECO:0000256" key="1">
    <source>
        <dbReference type="SAM" id="MobiDB-lite"/>
    </source>
</evidence>
<organism evidence="2 3">
    <name type="scientific">Rotaria socialis</name>
    <dbReference type="NCBI Taxonomy" id="392032"/>
    <lineage>
        <taxon>Eukaryota</taxon>
        <taxon>Metazoa</taxon>
        <taxon>Spiralia</taxon>
        <taxon>Gnathifera</taxon>
        <taxon>Rotifera</taxon>
        <taxon>Eurotatoria</taxon>
        <taxon>Bdelloidea</taxon>
        <taxon>Philodinida</taxon>
        <taxon>Philodinidae</taxon>
        <taxon>Rotaria</taxon>
    </lineage>
</organism>
<dbReference type="AlphaFoldDB" id="A0A819AL04"/>
<name>A0A819AL04_9BILA</name>